<dbReference type="Proteomes" id="UP000007110">
    <property type="component" value="Unassembled WGS sequence"/>
</dbReference>
<evidence type="ECO:0000313" key="24">
    <source>
        <dbReference type="Proteomes" id="UP000007110"/>
    </source>
</evidence>
<keyword evidence="11 21" id="KW-1133">Transmembrane helix</keyword>
<comment type="subcellular location">
    <subcellularLocation>
        <location evidence="3">Membrane</location>
        <topology evidence="3">Multi-pass membrane protein</topology>
    </subcellularLocation>
</comment>
<comment type="cofactor">
    <cofactor evidence="2">
        <name>Mn(2+)</name>
        <dbReference type="ChEBI" id="CHEBI:29035"/>
    </cofactor>
</comment>
<keyword evidence="6 16" id="KW-0479">Metal-binding</keyword>
<evidence type="ECO:0000256" key="11">
    <source>
        <dbReference type="ARBA" id="ARBA00022989"/>
    </source>
</evidence>
<reference evidence="23" key="2">
    <citation type="submission" date="2021-01" db="UniProtKB">
        <authorList>
            <consortium name="EnsemblMetazoa"/>
        </authorList>
    </citation>
    <scope>IDENTIFICATION</scope>
</reference>
<keyword evidence="15 16" id="KW-0456">Lyase</keyword>
<feature type="compositionally biased region" description="Low complexity" evidence="20">
    <location>
        <begin position="92"/>
        <end position="104"/>
    </location>
</feature>
<feature type="compositionally biased region" description="Basic and acidic residues" evidence="20">
    <location>
        <begin position="47"/>
        <end position="56"/>
    </location>
</feature>
<dbReference type="SUPFAM" id="SSF55073">
    <property type="entry name" value="Nucleotide cyclase"/>
    <property type="match status" value="2"/>
</dbReference>
<feature type="binding site" evidence="18">
    <location>
        <position position="430"/>
    </location>
    <ligand>
        <name>Mg(2+)</name>
        <dbReference type="ChEBI" id="CHEBI:18420"/>
        <label>2</label>
        <note>catalytic</note>
    </ligand>
</feature>
<feature type="transmembrane region" description="Helical" evidence="21">
    <location>
        <begin position="256"/>
        <end position="274"/>
    </location>
</feature>
<evidence type="ECO:0000256" key="6">
    <source>
        <dbReference type="ARBA" id="ARBA00022723"/>
    </source>
</evidence>
<feature type="transmembrane region" description="Helical" evidence="21">
    <location>
        <begin position="757"/>
        <end position="780"/>
    </location>
</feature>
<evidence type="ECO:0000256" key="7">
    <source>
        <dbReference type="ARBA" id="ARBA00022737"/>
    </source>
</evidence>
<feature type="binding site" evidence="17">
    <location>
        <position position="518"/>
    </location>
    <ligand>
        <name>ATP</name>
        <dbReference type="ChEBI" id="CHEBI:30616"/>
    </ligand>
</feature>
<dbReference type="AlphaFoldDB" id="A0A7M7P472"/>
<dbReference type="InterPro" id="IPR009398">
    <property type="entry name" value="Adcy_conserved_dom"/>
</dbReference>
<dbReference type="RefSeq" id="XP_030846084.1">
    <property type="nucleotide sequence ID" value="XM_030990224.1"/>
</dbReference>
<feature type="transmembrane region" description="Helical" evidence="21">
    <location>
        <begin position="930"/>
        <end position="950"/>
    </location>
</feature>
<evidence type="ECO:0000256" key="18">
    <source>
        <dbReference type="PIRSR" id="PIRSR039050-51"/>
    </source>
</evidence>
<dbReference type="PANTHER" id="PTHR45627">
    <property type="entry name" value="ADENYLATE CYCLASE TYPE 1"/>
    <property type="match status" value="1"/>
</dbReference>
<dbReference type="PROSITE" id="PS50125">
    <property type="entry name" value="GUANYLATE_CYCLASE_2"/>
    <property type="match status" value="2"/>
</dbReference>
<feature type="binding site" evidence="17">
    <location>
        <begin position="472"/>
        <end position="474"/>
    </location>
    <ligand>
        <name>ATP</name>
        <dbReference type="ChEBI" id="CHEBI:30616"/>
    </ligand>
</feature>
<dbReference type="Gene3D" id="3.30.70.1230">
    <property type="entry name" value="Nucleotide cyclase"/>
    <property type="match status" value="2"/>
</dbReference>
<feature type="region of interest" description="Disordered" evidence="20">
    <location>
        <begin position="1"/>
        <end position="132"/>
    </location>
</feature>
<evidence type="ECO:0000256" key="2">
    <source>
        <dbReference type="ARBA" id="ARBA00001936"/>
    </source>
</evidence>
<dbReference type="Pfam" id="PF06327">
    <property type="entry name" value="Adcy_cons_dom"/>
    <property type="match status" value="1"/>
</dbReference>
<comment type="function">
    <text evidence="16">Catalyzes the formation of the signaling molecule cAMP in response to G-protein signaling.</text>
</comment>
<feature type="domain" description="Guanylate cyclase" evidence="22">
    <location>
        <begin position="425"/>
        <end position="552"/>
    </location>
</feature>
<feature type="compositionally biased region" description="Basic and acidic residues" evidence="20">
    <location>
        <begin position="105"/>
        <end position="116"/>
    </location>
</feature>
<evidence type="ECO:0000256" key="8">
    <source>
        <dbReference type="ARBA" id="ARBA00022741"/>
    </source>
</evidence>
<dbReference type="FunCoup" id="A0A7M7P472">
    <property type="interactions" value="213"/>
</dbReference>
<evidence type="ECO:0000256" key="19">
    <source>
        <dbReference type="RuleBase" id="RU000405"/>
    </source>
</evidence>
<evidence type="ECO:0000256" key="17">
    <source>
        <dbReference type="PIRSR" id="PIRSR039050-50"/>
    </source>
</evidence>
<reference evidence="24" key="1">
    <citation type="submission" date="2015-02" db="EMBL/GenBank/DDBJ databases">
        <title>Genome sequencing for Strongylocentrotus purpuratus.</title>
        <authorList>
            <person name="Murali S."/>
            <person name="Liu Y."/>
            <person name="Vee V."/>
            <person name="English A."/>
            <person name="Wang M."/>
            <person name="Skinner E."/>
            <person name="Han Y."/>
            <person name="Muzny D.M."/>
            <person name="Worley K.C."/>
            <person name="Gibbs R.A."/>
        </authorList>
    </citation>
    <scope>NUCLEOTIDE SEQUENCE</scope>
</reference>
<feature type="transmembrane region" description="Helical" evidence="21">
    <location>
        <begin position="863"/>
        <end position="881"/>
    </location>
</feature>
<comment type="catalytic activity">
    <reaction evidence="1 16">
        <text>ATP = 3',5'-cyclic AMP + diphosphate</text>
        <dbReference type="Rhea" id="RHEA:15389"/>
        <dbReference type="ChEBI" id="CHEBI:30616"/>
        <dbReference type="ChEBI" id="CHEBI:33019"/>
        <dbReference type="ChEBI" id="CHEBI:58165"/>
        <dbReference type="EC" id="4.6.1.1"/>
    </reaction>
</comment>
<dbReference type="InterPro" id="IPR018297">
    <property type="entry name" value="A/G_cyclase_CS"/>
</dbReference>
<dbReference type="GO" id="GO:0006171">
    <property type="term" value="P:cAMP biosynthetic process"/>
    <property type="evidence" value="ECO:0000318"/>
    <property type="project" value="GO_Central"/>
</dbReference>
<dbReference type="InParanoid" id="A0A7M7P472"/>
<feature type="binding site" evidence="18">
    <location>
        <position position="431"/>
    </location>
    <ligand>
        <name>Mg(2+)</name>
        <dbReference type="ChEBI" id="CHEBI:18420"/>
        <label>2</label>
        <note>catalytic</note>
    </ligand>
</feature>
<keyword evidence="24" id="KW-1185">Reference proteome</keyword>
<feature type="compositionally biased region" description="Basic and acidic residues" evidence="20">
    <location>
        <begin position="23"/>
        <end position="38"/>
    </location>
</feature>
<evidence type="ECO:0000256" key="9">
    <source>
        <dbReference type="ARBA" id="ARBA00022840"/>
    </source>
</evidence>
<evidence type="ECO:0000256" key="20">
    <source>
        <dbReference type="SAM" id="MobiDB-lite"/>
    </source>
</evidence>
<evidence type="ECO:0000256" key="16">
    <source>
        <dbReference type="PIRNR" id="PIRNR039050"/>
    </source>
</evidence>
<dbReference type="PANTHER" id="PTHR45627:SF16">
    <property type="entry name" value="ADENYLATE CYCLASE"/>
    <property type="match status" value="1"/>
</dbReference>
<dbReference type="GO" id="GO:0007189">
    <property type="term" value="P:adenylate cyclase-activating G protein-coupled receptor signaling pathway"/>
    <property type="evidence" value="ECO:0000318"/>
    <property type="project" value="GO_Central"/>
</dbReference>
<dbReference type="EnsemblMetazoa" id="XM_030990224">
    <property type="protein sequence ID" value="XP_030846084"/>
    <property type="gene ID" value="LOC582776"/>
</dbReference>
<keyword evidence="8 16" id="KW-0547">Nucleotide-binding</keyword>
<feature type="transmembrane region" description="Helical" evidence="21">
    <location>
        <begin position="801"/>
        <end position="825"/>
    </location>
</feature>
<feature type="binding site" evidence="17">
    <location>
        <begin position="430"/>
        <end position="435"/>
    </location>
    <ligand>
        <name>ATP</name>
        <dbReference type="ChEBI" id="CHEBI:30616"/>
    </ligand>
</feature>
<feature type="transmembrane region" description="Helical" evidence="21">
    <location>
        <begin position="306"/>
        <end position="324"/>
    </location>
</feature>
<organism evidence="23 24">
    <name type="scientific">Strongylocentrotus purpuratus</name>
    <name type="common">Purple sea urchin</name>
    <dbReference type="NCBI Taxonomy" id="7668"/>
    <lineage>
        <taxon>Eukaryota</taxon>
        <taxon>Metazoa</taxon>
        <taxon>Echinodermata</taxon>
        <taxon>Eleutherozoa</taxon>
        <taxon>Echinozoa</taxon>
        <taxon>Echinoidea</taxon>
        <taxon>Euechinoidea</taxon>
        <taxon>Echinacea</taxon>
        <taxon>Camarodonta</taxon>
        <taxon>Echinidea</taxon>
        <taxon>Strongylocentrotidae</taxon>
        <taxon>Strongylocentrotus</taxon>
    </lineage>
</organism>
<dbReference type="GO" id="GO:0004016">
    <property type="term" value="F:adenylate cyclase activity"/>
    <property type="evidence" value="ECO:0000318"/>
    <property type="project" value="GO_Central"/>
</dbReference>
<keyword evidence="18" id="KW-0464">Manganese</keyword>
<dbReference type="PROSITE" id="PS00452">
    <property type="entry name" value="GUANYLATE_CYCLASE_1"/>
    <property type="match status" value="2"/>
</dbReference>
<dbReference type="EC" id="4.6.1.1" evidence="4 16"/>
<keyword evidence="7" id="KW-0677">Repeat</keyword>
<keyword evidence="10 16" id="KW-0460">Magnesium</keyword>
<dbReference type="Pfam" id="PF00211">
    <property type="entry name" value="Guanylate_cyc"/>
    <property type="match status" value="2"/>
</dbReference>
<dbReference type="GO" id="GO:0005524">
    <property type="term" value="F:ATP binding"/>
    <property type="evidence" value="ECO:0007669"/>
    <property type="project" value="UniProtKB-UniRule"/>
</dbReference>
<evidence type="ECO:0000256" key="13">
    <source>
        <dbReference type="ARBA" id="ARBA00023136"/>
    </source>
</evidence>
<dbReference type="PIRSF" id="PIRSF039050">
    <property type="entry name" value="Ade_cyc"/>
    <property type="match status" value="1"/>
</dbReference>
<dbReference type="GeneID" id="582776"/>
<comment type="similarity">
    <text evidence="16 19">Belongs to the adenylyl cyclase class-4/guanylyl cyclase family.</text>
</comment>
<feature type="domain" description="Guanylate cyclase" evidence="22">
    <location>
        <begin position="1018"/>
        <end position="1157"/>
    </location>
</feature>
<dbReference type="OrthoDB" id="10261550at2759"/>
<feature type="binding site" evidence="18">
    <location>
        <position position="474"/>
    </location>
    <ligand>
        <name>Mg(2+)</name>
        <dbReference type="ChEBI" id="CHEBI:18420"/>
        <label>2</label>
        <note>catalytic</note>
    </ligand>
</feature>
<keyword evidence="14" id="KW-0325">Glycoprotein</keyword>
<feature type="compositionally biased region" description="Polar residues" evidence="20">
    <location>
        <begin position="1"/>
        <end position="20"/>
    </location>
</feature>
<evidence type="ECO:0000256" key="21">
    <source>
        <dbReference type="SAM" id="Phobius"/>
    </source>
</evidence>
<dbReference type="Pfam" id="PF16214">
    <property type="entry name" value="AC_N"/>
    <property type="match status" value="1"/>
</dbReference>
<dbReference type="GO" id="GO:0035556">
    <property type="term" value="P:intracellular signal transduction"/>
    <property type="evidence" value="ECO:0007669"/>
    <property type="project" value="InterPro"/>
</dbReference>
<feature type="transmembrane region" description="Helical" evidence="21">
    <location>
        <begin position="731"/>
        <end position="751"/>
    </location>
</feature>
<dbReference type="GO" id="GO:0046872">
    <property type="term" value="F:metal ion binding"/>
    <property type="evidence" value="ECO:0007669"/>
    <property type="project" value="UniProtKB-KW"/>
</dbReference>
<comment type="cofactor">
    <cofactor evidence="18">
        <name>Mg(2+)</name>
        <dbReference type="ChEBI" id="CHEBI:18420"/>
    </cofactor>
    <cofactor evidence="18">
        <name>Mn(2+)</name>
        <dbReference type="ChEBI" id="CHEBI:29035"/>
    </cofactor>
    <text evidence="18">Binds 2 magnesium ions per subunit. Is also active with manganese (in vitro).</text>
</comment>
<feature type="transmembrane region" description="Helical" evidence="21">
    <location>
        <begin position="198"/>
        <end position="218"/>
    </location>
</feature>
<dbReference type="GO" id="GO:0005886">
    <property type="term" value="C:plasma membrane"/>
    <property type="evidence" value="ECO:0000318"/>
    <property type="project" value="GO_Central"/>
</dbReference>
<evidence type="ECO:0000256" key="5">
    <source>
        <dbReference type="ARBA" id="ARBA00022692"/>
    </source>
</evidence>
<dbReference type="InterPro" id="IPR029787">
    <property type="entry name" value="Nucleotide_cyclase"/>
</dbReference>
<evidence type="ECO:0000256" key="1">
    <source>
        <dbReference type="ARBA" id="ARBA00001593"/>
    </source>
</evidence>
<dbReference type="InterPro" id="IPR030672">
    <property type="entry name" value="Adcy"/>
</dbReference>
<keyword evidence="12 16" id="KW-0115">cAMP biosynthesis</keyword>
<feature type="binding site" evidence="18">
    <location>
        <position position="474"/>
    </location>
    <ligand>
        <name>Mg(2+)</name>
        <dbReference type="ChEBI" id="CHEBI:18420"/>
        <label>1</label>
        <note>catalytic</note>
    </ligand>
</feature>
<accession>A0A7M7P472</accession>
<protein>
    <recommendedName>
        <fullName evidence="4 16">adenylate cyclase</fullName>
        <ecNumber evidence="4 16">4.6.1.1</ecNumber>
    </recommendedName>
</protein>
<dbReference type="SMART" id="SM00044">
    <property type="entry name" value="CYCc"/>
    <property type="match status" value="2"/>
</dbReference>
<feature type="binding site" evidence="17">
    <location>
        <position position="1191"/>
    </location>
    <ligand>
        <name>ATP</name>
        <dbReference type="ChEBI" id="CHEBI:30616"/>
    </ligand>
</feature>
<dbReference type="KEGG" id="spu:582776"/>
<evidence type="ECO:0000256" key="10">
    <source>
        <dbReference type="ARBA" id="ARBA00022842"/>
    </source>
</evidence>
<name>A0A7M7P472_STRPU</name>
<dbReference type="OMA" id="HNSSHWT"/>
<feature type="transmembrane region" description="Helical" evidence="21">
    <location>
        <begin position="280"/>
        <end position="299"/>
    </location>
</feature>
<evidence type="ECO:0000256" key="12">
    <source>
        <dbReference type="ARBA" id="ARBA00022998"/>
    </source>
</evidence>
<evidence type="ECO:0000259" key="22">
    <source>
        <dbReference type="PROSITE" id="PS50125"/>
    </source>
</evidence>
<feature type="binding site" evidence="17">
    <location>
        <begin position="1144"/>
        <end position="1146"/>
    </location>
    <ligand>
        <name>ATP</name>
        <dbReference type="ChEBI" id="CHEBI:30616"/>
    </ligand>
</feature>
<evidence type="ECO:0000256" key="15">
    <source>
        <dbReference type="ARBA" id="ARBA00023239"/>
    </source>
</evidence>
<feature type="transmembrane region" description="Helical" evidence="21">
    <location>
        <begin position="330"/>
        <end position="351"/>
    </location>
</feature>
<keyword evidence="5 21" id="KW-0812">Transmembrane</keyword>
<feature type="binding site" evidence="18">
    <location>
        <position position="430"/>
    </location>
    <ligand>
        <name>Mg(2+)</name>
        <dbReference type="ChEBI" id="CHEBI:18420"/>
        <label>1</label>
        <note>catalytic</note>
    </ligand>
</feature>
<keyword evidence="13 16" id="KW-0472">Membrane</keyword>
<dbReference type="InterPro" id="IPR032628">
    <property type="entry name" value="AC_N"/>
</dbReference>
<sequence length="1208" mass="136300">MSSEAQPAISQSALGSSISLRRSAWEKKELEKKEDERALVTSSHSQAELRQEEEAHLGPAHTNLHVDPPHAMPTDNNHHHAASYHHPPNRPSSSTSTRSAQSRKSAWDEPPRDKRVAPVVPQKKTTEVGQHGDVRVRSVELQEVNGRPRDGEPDLMLDITCMESIKGFTKVFKSKKFKSPQLEDLYQRYFFSLNKSSLSSLLGLIALTVIVILGFHYGAGLTSWIKGAFLGLFEIVFIVLGVLCNRNSFTPRQLRFVCYVVLALLGAIVIIDVLDTEPRSATAGVWTTVFIIYLIYTLLPVRMRLAVMFGLVYSILHVACAVGRNSQDSFLWKQVLANLFIFLGANLAGIFTHYPTEVAQRQAFLETRRCIEARLITQRENQQQERLLLSVLPRHVAMEMKADIANKREDIQFHKIYIQRHQDVSILFADIEGFTKLSSTCTAQELVKLLNELFARFDRLAQENHCLRIKILGDCYYCVSGLPDPRPDHGHCCVEMGLDMIEAISLVREVTNVDVNMRVGIHTGKVHCGVLGMRKWQFDVWSNDVTLANIMEAGGMPGRVHITKATLKFLNGDYEVEAGNGQDRNTYLRDHNIDSYLIVPKNTRPSVLKSPITTNGEHRGRSSSVVQLQSWGAEKPFSSIMPGKESKEMRRLGYSEKTGKSGMNKNIENRLGLDKNQEKTDPEEEVNEFLGRAIDARSIDRLRSEHVRRLTLTFLKKDLEEKYSKVRDPMFSSYMVCALLILIAICLAQVVAFPKTYIMLGVFVGLIVFSCFTLYIVLAEKCTSNPSGCQSISKHILESRILSSVLAVWTLFLMFAASFTIMFAYDTTSVDECVNITDVIDSNIVLGEENHPDCWPDGPTCHFPMYFTFSILLVMLSCAVFQQLGSLTKLVFLLLIGAIYLALMETIQVNLLTNYDTLQQAYVEMLEPNYISLTIVTPIILVVYIVALWIHGRQVESTARLDFLWKLQATEEKDEMANLQAYNKRLLNNILPSFVAEHFLKNSARDMDLYHRDNDFVAVMFASISNFSEFYVELEANNEGVECLRLLNEIIHDFDEIIGKNDFVQIEKIKTIGYTYMAASGLTEETFDKDGNSHVSALADFAFSLMKQLKCVNEHSFNNFKMRIGLNVGPVVSGVIGARKPQYDIWGNTVNVASRMDSTGIPEKIQVTQDMRNILLPMGYRLTERGIVKVKGKGEMLTYFLIGQPGDS</sequence>
<feature type="binding site" evidence="17">
    <location>
        <position position="1070"/>
    </location>
    <ligand>
        <name>ATP</name>
        <dbReference type="ChEBI" id="CHEBI:30616"/>
    </ligand>
</feature>
<dbReference type="FunFam" id="3.30.70.1230:FF:000001">
    <property type="entry name" value="Adenylate cyclase"/>
    <property type="match status" value="1"/>
</dbReference>
<proteinExistence type="inferred from homology"/>
<feature type="binding site" evidence="17">
    <location>
        <begin position="1151"/>
        <end position="1155"/>
    </location>
    <ligand>
        <name>ATP</name>
        <dbReference type="ChEBI" id="CHEBI:30616"/>
    </ligand>
</feature>
<evidence type="ECO:0000313" key="23">
    <source>
        <dbReference type="EnsemblMetazoa" id="XP_030846084"/>
    </source>
</evidence>
<keyword evidence="9 16" id="KW-0067">ATP-binding</keyword>
<feature type="transmembrane region" description="Helical" evidence="21">
    <location>
        <begin position="224"/>
        <end position="244"/>
    </location>
</feature>
<dbReference type="CDD" id="cd07302">
    <property type="entry name" value="CHD"/>
    <property type="match status" value="2"/>
</dbReference>
<dbReference type="InterPro" id="IPR001054">
    <property type="entry name" value="A/G_cyclase"/>
</dbReference>
<evidence type="ECO:0000256" key="4">
    <source>
        <dbReference type="ARBA" id="ARBA00012201"/>
    </source>
</evidence>
<dbReference type="FunFam" id="3.30.70.1230:FF:000002">
    <property type="entry name" value="Adenylate cyclase"/>
    <property type="match status" value="1"/>
</dbReference>
<feature type="transmembrane region" description="Helical" evidence="21">
    <location>
        <begin position="890"/>
        <end position="910"/>
    </location>
</feature>
<evidence type="ECO:0000256" key="3">
    <source>
        <dbReference type="ARBA" id="ARBA00004141"/>
    </source>
</evidence>
<evidence type="ECO:0000256" key="14">
    <source>
        <dbReference type="ARBA" id="ARBA00023180"/>
    </source>
</evidence>